<protein>
    <recommendedName>
        <fullName evidence="2">CheR-type methyltransferase domain-containing protein</fullName>
    </recommendedName>
</protein>
<reference evidence="4" key="1">
    <citation type="submission" date="2017-09" db="EMBL/GenBank/DDBJ databases">
        <title>The Reconstruction of 2,631 Draft Metagenome-Assembled Genomes from the Global Oceans.</title>
        <authorList>
            <person name="Tully B.J."/>
            <person name="Graham E.D."/>
            <person name="Heidelberg J.F."/>
        </authorList>
    </citation>
    <scope>NUCLEOTIDE SEQUENCE [LARGE SCALE GENOMIC DNA]</scope>
</reference>
<dbReference type="Pfam" id="PF01739">
    <property type="entry name" value="CheR"/>
    <property type="match status" value="1"/>
</dbReference>
<evidence type="ECO:0000256" key="1">
    <source>
        <dbReference type="SAM" id="Coils"/>
    </source>
</evidence>
<accession>A0A2D6YIY1</accession>
<dbReference type="EMBL" id="NZEX01000077">
    <property type="protein sequence ID" value="MAH63104.1"/>
    <property type="molecule type" value="Genomic_DNA"/>
</dbReference>
<evidence type="ECO:0000313" key="3">
    <source>
        <dbReference type="EMBL" id="MAH63104.1"/>
    </source>
</evidence>
<dbReference type="SMART" id="SM00138">
    <property type="entry name" value="MeTrc"/>
    <property type="match status" value="1"/>
</dbReference>
<dbReference type="PRINTS" id="PR00996">
    <property type="entry name" value="CHERMTFRASE"/>
</dbReference>
<evidence type="ECO:0000313" key="4">
    <source>
        <dbReference type="Proteomes" id="UP000226525"/>
    </source>
</evidence>
<dbReference type="GO" id="GO:0008757">
    <property type="term" value="F:S-adenosylmethionine-dependent methyltransferase activity"/>
    <property type="evidence" value="ECO:0007669"/>
    <property type="project" value="InterPro"/>
</dbReference>
<name>A0A2D6YIY1_9DELT</name>
<comment type="caution">
    <text evidence="3">The sequence shown here is derived from an EMBL/GenBank/DDBJ whole genome shotgun (WGS) entry which is preliminary data.</text>
</comment>
<feature type="domain" description="CheR-type methyltransferase" evidence="2">
    <location>
        <begin position="1"/>
        <end position="231"/>
    </location>
</feature>
<dbReference type="Proteomes" id="UP000226525">
    <property type="component" value="Unassembled WGS sequence"/>
</dbReference>
<keyword evidence="1" id="KW-0175">Coiled coil</keyword>
<dbReference type="Gene3D" id="3.40.50.150">
    <property type="entry name" value="Vaccinia Virus protein VP39"/>
    <property type="match status" value="1"/>
</dbReference>
<dbReference type="PROSITE" id="PS50123">
    <property type="entry name" value="CHER"/>
    <property type="match status" value="1"/>
</dbReference>
<feature type="coiled-coil region" evidence="1">
    <location>
        <begin position="386"/>
        <end position="488"/>
    </location>
</feature>
<dbReference type="InterPro" id="IPR029063">
    <property type="entry name" value="SAM-dependent_MTases_sf"/>
</dbReference>
<dbReference type="InterPro" id="IPR022642">
    <property type="entry name" value="CheR_C"/>
</dbReference>
<gene>
    <name evidence="3" type="ORF">CMN54_06625</name>
</gene>
<dbReference type="SUPFAM" id="SSF53335">
    <property type="entry name" value="S-adenosyl-L-methionine-dependent methyltransferases"/>
    <property type="match status" value="1"/>
</dbReference>
<dbReference type="PANTHER" id="PTHR24422:SF27">
    <property type="entry name" value="PROTEIN-GLUTAMATE O-METHYLTRANSFERASE"/>
    <property type="match status" value="1"/>
</dbReference>
<evidence type="ECO:0000259" key="2">
    <source>
        <dbReference type="PROSITE" id="PS50123"/>
    </source>
</evidence>
<dbReference type="AlphaFoldDB" id="A0A2D6YIY1"/>
<dbReference type="InterPro" id="IPR000780">
    <property type="entry name" value="CheR_MeTrfase"/>
</dbReference>
<organism evidence="3 4">
    <name type="scientific">SAR324 cluster bacterium</name>
    <dbReference type="NCBI Taxonomy" id="2024889"/>
    <lineage>
        <taxon>Bacteria</taxon>
        <taxon>Deltaproteobacteria</taxon>
        <taxon>SAR324 cluster</taxon>
    </lineage>
</organism>
<sequence length="538" mass="62165">MIQISSLDVYLAYLSTNKSEAHLLHSELLIGVTRFFRDAEAFDKLREKVLPELLVFRKQNSQFPMRIWVSACSTGEEVYSLAILLAESMERHQTSLNIKIFASDLDKNVLNIASSGRYPASIIADVPVQLLGKYFFKIGDYYQVVENLRKMVIFAQHNLLRDPPFHKLDLISRRNMLIYVQSRVQKRILSMFSFALNQNGFMFLGGSETLGESQDLFWTVDSHARIFRNKGDVFSPEFQAVDSSRMELRMDSRVGLRAGSEGDQPKTEKLIEGIYENWMGQYVPSSVVIDPELNILHVWGHINGFVRIPKRNLTYNLLRLLDKKIGIIVSNAIRNVQKSGGDIMFRDVLIDTDGGAKLMRLSVTLYRCRPFKQYFFIVTFNSLKKLNDEDKKVKEATVNFNEAAEEQLMDMDRELQHTRESLQTTIEELEATNEELQSANEELMSANEELQITNEELHSVNEELYTLNEEYQKKIEELINANNDLNNLYLNTNIGIVFLDRQLCIRNFTPVTKEYFPFLNQDVGQPIATWLEAFRTQI</sequence>
<dbReference type="PANTHER" id="PTHR24422">
    <property type="entry name" value="CHEMOTAXIS PROTEIN METHYLTRANSFERASE"/>
    <property type="match status" value="1"/>
</dbReference>
<proteinExistence type="predicted"/>
<dbReference type="InterPro" id="IPR050903">
    <property type="entry name" value="Bact_Chemotaxis_MeTrfase"/>
</dbReference>
<dbReference type="Pfam" id="PF13596">
    <property type="entry name" value="PAS_10"/>
    <property type="match status" value="1"/>
</dbReference>